<organism evidence="1">
    <name type="scientific">marine sediment metagenome</name>
    <dbReference type="NCBI Taxonomy" id="412755"/>
    <lineage>
        <taxon>unclassified sequences</taxon>
        <taxon>metagenomes</taxon>
        <taxon>ecological metagenomes</taxon>
    </lineage>
</organism>
<gene>
    <name evidence="1" type="ORF">LCGC14_1313110</name>
</gene>
<protein>
    <submittedName>
        <fullName evidence="1">Uncharacterized protein</fullName>
    </submittedName>
</protein>
<comment type="caution">
    <text evidence="1">The sequence shown here is derived from an EMBL/GenBank/DDBJ whole genome shotgun (WGS) entry which is preliminary data.</text>
</comment>
<reference evidence="1" key="1">
    <citation type="journal article" date="2015" name="Nature">
        <title>Complex archaea that bridge the gap between prokaryotes and eukaryotes.</title>
        <authorList>
            <person name="Spang A."/>
            <person name="Saw J.H."/>
            <person name="Jorgensen S.L."/>
            <person name="Zaremba-Niedzwiedzka K."/>
            <person name="Martijn J."/>
            <person name="Lind A.E."/>
            <person name="van Eijk R."/>
            <person name="Schleper C."/>
            <person name="Guy L."/>
            <person name="Ettema T.J."/>
        </authorList>
    </citation>
    <scope>NUCLEOTIDE SEQUENCE</scope>
</reference>
<name>A0A0F9KM92_9ZZZZ</name>
<accession>A0A0F9KM92</accession>
<dbReference type="EMBL" id="LAZR01007769">
    <property type="protein sequence ID" value="KKM83058.1"/>
    <property type="molecule type" value="Genomic_DNA"/>
</dbReference>
<evidence type="ECO:0000313" key="1">
    <source>
        <dbReference type="EMBL" id="KKM83058.1"/>
    </source>
</evidence>
<sequence length="48" mass="5337">MNVKITTPESEMEFDVPEKKLELIRALLHEVAVGAQNTPRGNDIDVTS</sequence>
<dbReference type="AlphaFoldDB" id="A0A0F9KM92"/>
<proteinExistence type="predicted"/>